<dbReference type="NCBIfam" id="TIGR01764">
    <property type="entry name" value="excise"/>
    <property type="match status" value="1"/>
</dbReference>
<dbReference type="InterPro" id="IPR010093">
    <property type="entry name" value="SinI_DNA-bd"/>
</dbReference>
<gene>
    <name evidence="2" type="ORF">D3879_22230</name>
    <name evidence="3" type="ORF">D3879_22295</name>
</gene>
<accession>A0A418X800</accession>
<comment type="caution">
    <text evidence="2">The sequence shown here is derived from an EMBL/GenBank/DDBJ whole genome shotgun (WGS) entry which is preliminary data.</text>
</comment>
<dbReference type="EMBL" id="QYUR01000008">
    <property type="protein sequence ID" value="RJG08628.1"/>
    <property type="molecule type" value="Genomic_DNA"/>
</dbReference>
<dbReference type="EMBL" id="QYUR01000008">
    <property type="protein sequence ID" value="RJG08624.1"/>
    <property type="molecule type" value="Genomic_DNA"/>
</dbReference>
<dbReference type="InterPro" id="IPR041657">
    <property type="entry name" value="HTH_17"/>
</dbReference>
<dbReference type="Proteomes" id="UP000284021">
    <property type="component" value="Unassembled WGS sequence"/>
</dbReference>
<protein>
    <submittedName>
        <fullName evidence="2">DNA-binding protein</fullName>
    </submittedName>
</protein>
<keyword evidence="2" id="KW-0238">DNA-binding</keyword>
<evidence type="ECO:0000313" key="4">
    <source>
        <dbReference type="Proteomes" id="UP000284021"/>
    </source>
</evidence>
<dbReference type="Pfam" id="PF12728">
    <property type="entry name" value="HTH_17"/>
    <property type="match status" value="1"/>
</dbReference>
<sequence>MSLISVEQAAGMLGVSRTTAYRMVSDRLIPSVRLMKRGVRVHAEQLQQMIDEAAAASISNAGGITEVPVCPTKERIHPTGGSLSNNQMAKELDALLELPTSQRQKP</sequence>
<evidence type="ECO:0000313" key="3">
    <source>
        <dbReference type="EMBL" id="RJG08628.1"/>
    </source>
</evidence>
<keyword evidence="4" id="KW-1185">Reference proteome</keyword>
<evidence type="ECO:0000313" key="2">
    <source>
        <dbReference type="EMBL" id="RJG08624.1"/>
    </source>
</evidence>
<dbReference type="AlphaFoldDB" id="A0A418X800"/>
<dbReference type="RefSeq" id="WP_119956433.1">
    <property type="nucleotide sequence ID" value="NZ_QYUR01000008.1"/>
</dbReference>
<reference evidence="2 4" key="1">
    <citation type="submission" date="2018-09" db="EMBL/GenBank/DDBJ databases">
        <authorList>
            <person name="Zhu H."/>
        </authorList>
    </citation>
    <scope>NUCLEOTIDE SEQUENCE [LARGE SCALE GENOMIC DNA]</scope>
    <source>
        <strain evidence="2 4">K1S02-6</strain>
    </source>
</reference>
<dbReference type="GO" id="GO:0003677">
    <property type="term" value="F:DNA binding"/>
    <property type="evidence" value="ECO:0007669"/>
    <property type="project" value="UniProtKB-KW"/>
</dbReference>
<feature type="domain" description="Helix-turn-helix" evidence="1">
    <location>
        <begin position="4"/>
        <end position="52"/>
    </location>
</feature>
<organism evidence="2 4">
    <name type="scientific">Pseudomonas cavernicola</name>
    <dbReference type="NCBI Taxonomy" id="2320866"/>
    <lineage>
        <taxon>Bacteria</taxon>
        <taxon>Pseudomonadati</taxon>
        <taxon>Pseudomonadota</taxon>
        <taxon>Gammaproteobacteria</taxon>
        <taxon>Pseudomonadales</taxon>
        <taxon>Pseudomonadaceae</taxon>
        <taxon>Pseudomonas</taxon>
    </lineage>
</organism>
<proteinExistence type="predicted"/>
<dbReference type="OrthoDB" id="6911756at2"/>
<name>A0A418X800_9PSED</name>
<evidence type="ECO:0000259" key="1">
    <source>
        <dbReference type="Pfam" id="PF12728"/>
    </source>
</evidence>